<dbReference type="PRINTS" id="PR01853">
    <property type="entry name" value="YAJCTRNLCASE"/>
</dbReference>
<name>A0A7V0I9R6_DESA2</name>
<dbReference type="EMBL" id="DQWQ01000035">
    <property type="protein sequence ID" value="HDD35305.1"/>
    <property type="molecule type" value="Genomic_DNA"/>
</dbReference>
<dbReference type="GO" id="GO:0005886">
    <property type="term" value="C:plasma membrane"/>
    <property type="evidence" value="ECO:0007669"/>
    <property type="project" value="UniProtKB-SubCell"/>
</dbReference>
<comment type="similarity">
    <text evidence="2">Belongs to the YajC family.</text>
</comment>
<evidence type="ECO:0000256" key="1">
    <source>
        <dbReference type="ARBA" id="ARBA00004162"/>
    </source>
</evidence>
<keyword evidence="4" id="KW-0813">Transport</keyword>
<dbReference type="AlphaFoldDB" id="A0A7V0I9R6"/>
<keyword evidence="5" id="KW-1003">Cell membrane</keyword>
<dbReference type="PANTHER" id="PTHR33909:SF1">
    <property type="entry name" value="SEC TRANSLOCON ACCESSORY COMPLEX SUBUNIT YAJC"/>
    <property type="match status" value="1"/>
</dbReference>
<sequence length="113" mass="12548">MIFDVVWAMAPPQKGGETSGGSAFAALLPLIIIFAIFYFLLIRPQQKQAKRHKELLQSLRKGDWVVTSGGLRGRVVNVTDTVVTLELPPDNVKVKVTKNYVMGRLQPEIEKGD</sequence>
<proteinExistence type="inferred from homology"/>
<protein>
    <recommendedName>
        <fullName evidence="3">Sec translocon accessory complex subunit YajC</fullName>
    </recommendedName>
</protein>
<organism evidence="12">
    <name type="scientific">Desulfofervidus auxilii</name>
    <dbReference type="NCBI Taxonomy" id="1621989"/>
    <lineage>
        <taxon>Bacteria</taxon>
        <taxon>Pseudomonadati</taxon>
        <taxon>Thermodesulfobacteriota</taxon>
        <taxon>Candidatus Desulfofervidia</taxon>
        <taxon>Candidatus Desulfofervidales</taxon>
        <taxon>Candidatus Desulfofervidaceae</taxon>
        <taxon>Candidatus Desulfofervidus</taxon>
    </lineage>
</organism>
<evidence type="ECO:0000256" key="9">
    <source>
        <dbReference type="ARBA" id="ARBA00023010"/>
    </source>
</evidence>
<evidence type="ECO:0000256" key="11">
    <source>
        <dbReference type="SAM" id="Phobius"/>
    </source>
</evidence>
<evidence type="ECO:0000313" key="12">
    <source>
        <dbReference type="EMBL" id="HDD35305.1"/>
    </source>
</evidence>
<dbReference type="SMART" id="SM01323">
    <property type="entry name" value="YajC"/>
    <property type="match status" value="1"/>
</dbReference>
<keyword evidence="10 11" id="KW-0472">Membrane</keyword>
<evidence type="ECO:0000256" key="4">
    <source>
        <dbReference type="ARBA" id="ARBA00022448"/>
    </source>
</evidence>
<keyword evidence="9" id="KW-0811">Translocation</keyword>
<accession>A0A7V0I9R6</accession>
<comment type="caution">
    <text evidence="12">The sequence shown here is derived from an EMBL/GenBank/DDBJ whole genome shotgun (WGS) entry which is preliminary data.</text>
</comment>
<dbReference type="InterPro" id="IPR003849">
    <property type="entry name" value="Preprotein_translocase_YajC"/>
</dbReference>
<gene>
    <name evidence="12" type="primary">yajC</name>
    <name evidence="12" type="ORF">ENF30_00740</name>
</gene>
<dbReference type="Proteomes" id="UP000885706">
    <property type="component" value="Unassembled WGS sequence"/>
</dbReference>
<keyword evidence="8 11" id="KW-1133">Transmembrane helix</keyword>
<keyword evidence="7" id="KW-0653">Protein transport</keyword>
<evidence type="ECO:0000256" key="6">
    <source>
        <dbReference type="ARBA" id="ARBA00022692"/>
    </source>
</evidence>
<dbReference type="PANTHER" id="PTHR33909">
    <property type="entry name" value="SEC TRANSLOCON ACCESSORY COMPLEX SUBUNIT YAJC"/>
    <property type="match status" value="1"/>
</dbReference>
<evidence type="ECO:0000256" key="3">
    <source>
        <dbReference type="ARBA" id="ARBA00014962"/>
    </source>
</evidence>
<evidence type="ECO:0000256" key="10">
    <source>
        <dbReference type="ARBA" id="ARBA00023136"/>
    </source>
</evidence>
<dbReference type="NCBIfam" id="TIGR00739">
    <property type="entry name" value="yajC"/>
    <property type="match status" value="1"/>
</dbReference>
<evidence type="ECO:0000256" key="5">
    <source>
        <dbReference type="ARBA" id="ARBA00022475"/>
    </source>
</evidence>
<comment type="subcellular location">
    <subcellularLocation>
        <location evidence="1">Cell membrane</location>
        <topology evidence="1">Single-pass membrane protein</topology>
    </subcellularLocation>
</comment>
<evidence type="ECO:0000256" key="2">
    <source>
        <dbReference type="ARBA" id="ARBA00006742"/>
    </source>
</evidence>
<keyword evidence="6 11" id="KW-0812">Transmembrane</keyword>
<reference evidence="12" key="1">
    <citation type="journal article" date="2020" name="mSystems">
        <title>Genome- and Community-Level Interaction Insights into Carbon Utilization and Element Cycling Functions of Hydrothermarchaeota in Hydrothermal Sediment.</title>
        <authorList>
            <person name="Zhou Z."/>
            <person name="Liu Y."/>
            <person name="Xu W."/>
            <person name="Pan J."/>
            <person name="Luo Z.H."/>
            <person name="Li M."/>
        </authorList>
    </citation>
    <scope>NUCLEOTIDE SEQUENCE [LARGE SCALE GENOMIC DNA]</scope>
    <source>
        <strain evidence="12">HyVt-113</strain>
    </source>
</reference>
<evidence type="ECO:0000256" key="8">
    <source>
        <dbReference type="ARBA" id="ARBA00022989"/>
    </source>
</evidence>
<feature type="transmembrane region" description="Helical" evidence="11">
    <location>
        <begin position="20"/>
        <end position="41"/>
    </location>
</feature>
<dbReference type="Pfam" id="PF02699">
    <property type="entry name" value="YajC"/>
    <property type="match status" value="1"/>
</dbReference>
<dbReference type="GO" id="GO:0015031">
    <property type="term" value="P:protein transport"/>
    <property type="evidence" value="ECO:0007669"/>
    <property type="project" value="UniProtKB-KW"/>
</dbReference>
<evidence type="ECO:0000256" key="7">
    <source>
        <dbReference type="ARBA" id="ARBA00022927"/>
    </source>
</evidence>